<evidence type="ECO:0000313" key="2">
    <source>
        <dbReference type="Proteomes" id="UP001500443"/>
    </source>
</evidence>
<evidence type="ECO:0000313" key="1">
    <source>
        <dbReference type="EMBL" id="GAA2116153.1"/>
    </source>
</evidence>
<protein>
    <recommendedName>
        <fullName evidence="3">SPOR domain-containing protein</fullName>
    </recommendedName>
</protein>
<proteinExistence type="predicted"/>
<dbReference type="Proteomes" id="UP001500443">
    <property type="component" value="Unassembled WGS sequence"/>
</dbReference>
<evidence type="ECO:0008006" key="3">
    <source>
        <dbReference type="Google" id="ProtNLM"/>
    </source>
</evidence>
<gene>
    <name evidence="1" type="ORF">GCM10009802_16470</name>
</gene>
<comment type="caution">
    <text evidence="1">The sequence shown here is derived from an EMBL/GenBank/DDBJ whole genome shotgun (WGS) entry which is preliminary data.</text>
</comment>
<dbReference type="RefSeq" id="WP_027754424.1">
    <property type="nucleotide sequence ID" value="NZ_BAAAPF010000030.1"/>
</dbReference>
<reference evidence="2" key="1">
    <citation type="journal article" date="2019" name="Int. J. Syst. Evol. Microbiol.">
        <title>The Global Catalogue of Microorganisms (GCM) 10K type strain sequencing project: providing services to taxonomists for standard genome sequencing and annotation.</title>
        <authorList>
            <consortium name="The Broad Institute Genomics Platform"/>
            <consortium name="The Broad Institute Genome Sequencing Center for Infectious Disease"/>
            <person name="Wu L."/>
            <person name="Ma J."/>
        </authorList>
    </citation>
    <scope>NUCLEOTIDE SEQUENCE [LARGE SCALE GENOMIC DNA]</scope>
    <source>
        <strain evidence="2">JCM 15481</strain>
    </source>
</reference>
<organism evidence="1 2">
    <name type="scientific">Streptomyces synnematoformans</name>
    <dbReference type="NCBI Taxonomy" id="415721"/>
    <lineage>
        <taxon>Bacteria</taxon>
        <taxon>Bacillati</taxon>
        <taxon>Actinomycetota</taxon>
        <taxon>Actinomycetes</taxon>
        <taxon>Kitasatosporales</taxon>
        <taxon>Streptomycetaceae</taxon>
        <taxon>Streptomyces</taxon>
    </lineage>
</organism>
<sequence>MGDSGAARPWVVVREDGNGNRYRVGRYATRAEAESVVSRFGPAGQRQIYRVERAGGGDAANSA</sequence>
<name>A0ABP5JCP7_9ACTN</name>
<dbReference type="EMBL" id="BAAAPF010000030">
    <property type="protein sequence ID" value="GAA2116153.1"/>
    <property type="molecule type" value="Genomic_DNA"/>
</dbReference>
<keyword evidence="2" id="KW-1185">Reference proteome</keyword>
<accession>A0ABP5JCP7</accession>